<dbReference type="GO" id="GO:0003887">
    <property type="term" value="F:DNA-directed DNA polymerase activity"/>
    <property type="evidence" value="ECO:0007669"/>
    <property type="project" value="InterPro"/>
</dbReference>
<comment type="function">
    <text evidence="1">DNA polymerase III is a complex, multichain enzyme responsible for most of the replicative synthesis in bacteria. The epsilon subunit contain the editing function and is a proofreading 3'-5' exonuclease.</text>
</comment>
<gene>
    <name evidence="5" type="ORF">FO442_15810</name>
</gene>
<dbReference type="GO" id="GO:0045004">
    <property type="term" value="P:DNA replication proofreading"/>
    <property type="evidence" value="ECO:0007669"/>
    <property type="project" value="TreeGrafter"/>
</dbReference>
<proteinExistence type="predicted"/>
<dbReference type="SMART" id="SM00479">
    <property type="entry name" value="EXOIII"/>
    <property type="match status" value="1"/>
</dbReference>
<feature type="domain" description="Exonuclease" evidence="4">
    <location>
        <begin position="8"/>
        <end position="174"/>
    </location>
</feature>
<dbReference type="Proteomes" id="UP000316008">
    <property type="component" value="Unassembled WGS sequence"/>
</dbReference>
<keyword evidence="6" id="KW-1185">Reference proteome</keyword>
<dbReference type="Gene3D" id="3.30.420.10">
    <property type="entry name" value="Ribonuclease H-like superfamily/Ribonuclease H"/>
    <property type="match status" value="1"/>
</dbReference>
<evidence type="ECO:0000256" key="1">
    <source>
        <dbReference type="ARBA" id="ARBA00025483"/>
    </source>
</evidence>
<dbReference type="PANTHER" id="PTHR30231">
    <property type="entry name" value="DNA POLYMERASE III SUBUNIT EPSILON"/>
    <property type="match status" value="1"/>
</dbReference>
<sequence>MNLSLTRNFVMLDLETTGLDVAKDRIIEIALIKIAPNGEQSEYYKRINPTIPITKESAEITGITDEMVAGEPTFGQLADEIAAFIGDADLGGYNSNKFDIPVLAEEFLRINHVFKVNERRFIDVQNIFHKMEQRTLAAAYQFYCKESMENAHNALYDTKVTLDVFKAQLERYPDLAKTIPELSDFSRQGNQEWHDFAGRLAKTKDGQVTYNFGKHKGKTVEEVAESEPGYFGWMMDADFPLFTKQLLREEMERIKQKRREKREGESANVSMEDKLAALQNKFKK</sequence>
<dbReference type="NCBIfam" id="TIGR00573">
    <property type="entry name" value="dnaq"/>
    <property type="match status" value="1"/>
</dbReference>
<dbReference type="InterPro" id="IPR006054">
    <property type="entry name" value="DnaQ"/>
</dbReference>
<dbReference type="Pfam" id="PF00929">
    <property type="entry name" value="RNase_T"/>
    <property type="match status" value="1"/>
</dbReference>
<dbReference type="PANTHER" id="PTHR30231:SF41">
    <property type="entry name" value="DNA POLYMERASE III SUBUNIT EPSILON"/>
    <property type="match status" value="1"/>
</dbReference>
<dbReference type="RefSeq" id="WP_144334192.1">
    <property type="nucleotide sequence ID" value="NZ_VLPL01000009.1"/>
</dbReference>
<evidence type="ECO:0000313" key="6">
    <source>
        <dbReference type="Proteomes" id="UP000316008"/>
    </source>
</evidence>
<keyword evidence="3" id="KW-0175">Coiled coil</keyword>
<keyword evidence="5" id="KW-0378">Hydrolase</keyword>
<dbReference type="FunFam" id="3.30.420.10:FF:000045">
    <property type="entry name" value="3'-5' exonuclease DinG"/>
    <property type="match status" value="1"/>
</dbReference>
<comment type="subunit">
    <text evidence="2">DNA polymerase III contains a core (composed of alpha, epsilon and theta chains) that associates with a tau subunit. This core dimerizes to form the POLIII' complex. PolIII' associates with the gamma complex (composed of gamma, delta, delta', psi and chi chains) and with the beta chain to form the complete DNA polymerase III complex.</text>
</comment>
<protein>
    <submittedName>
        <fullName evidence="5">3'-5' exonuclease</fullName>
    </submittedName>
</protein>
<dbReference type="GO" id="GO:0003677">
    <property type="term" value="F:DNA binding"/>
    <property type="evidence" value="ECO:0007669"/>
    <property type="project" value="InterPro"/>
</dbReference>
<dbReference type="InterPro" id="IPR013520">
    <property type="entry name" value="Ribonucl_H"/>
</dbReference>
<dbReference type="InterPro" id="IPR012337">
    <property type="entry name" value="RNaseH-like_sf"/>
</dbReference>
<dbReference type="GO" id="GO:0005829">
    <property type="term" value="C:cytosol"/>
    <property type="evidence" value="ECO:0007669"/>
    <property type="project" value="TreeGrafter"/>
</dbReference>
<dbReference type="OrthoDB" id="9791657at2"/>
<name>A0A556MJI0_9FLAO</name>
<dbReference type="InterPro" id="IPR046768">
    <property type="entry name" value="ExoX-like_C"/>
</dbReference>
<feature type="coiled-coil region" evidence="3">
    <location>
        <begin position="244"/>
        <end position="281"/>
    </location>
</feature>
<dbReference type="CDD" id="cd06127">
    <property type="entry name" value="DEDDh"/>
    <property type="match status" value="1"/>
</dbReference>
<dbReference type="SUPFAM" id="SSF53098">
    <property type="entry name" value="Ribonuclease H-like"/>
    <property type="match status" value="1"/>
</dbReference>
<dbReference type="AlphaFoldDB" id="A0A556MJI0"/>
<organism evidence="5 6">
    <name type="scientific">Fluviicola chungangensis</name>
    <dbReference type="NCBI Taxonomy" id="2597671"/>
    <lineage>
        <taxon>Bacteria</taxon>
        <taxon>Pseudomonadati</taxon>
        <taxon>Bacteroidota</taxon>
        <taxon>Flavobacteriia</taxon>
        <taxon>Flavobacteriales</taxon>
        <taxon>Crocinitomicaceae</taxon>
        <taxon>Fluviicola</taxon>
    </lineage>
</organism>
<keyword evidence="5" id="KW-0269">Exonuclease</keyword>
<keyword evidence="5" id="KW-0540">Nuclease</keyword>
<evidence type="ECO:0000256" key="2">
    <source>
        <dbReference type="ARBA" id="ARBA00026073"/>
    </source>
</evidence>
<reference evidence="5 6" key="1">
    <citation type="submission" date="2019-07" db="EMBL/GenBank/DDBJ databases">
        <authorList>
            <person name="Huq M.A."/>
        </authorList>
    </citation>
    <scope>NUCLEOTIDE SEQUENCE [LARGE SCALE GENOMIC DNA]</scope>
    <source>
        <strain evidence="5 6">MAH-3</strain>
    </source>
</reference>
<accession>A0A556MJI0</accession>
<dbReference type="Pfam" id="PF20600">
    <property type="entry name" value="ExoX-like_C"/>
    <property type="match status" value="1"/>
</dbReference>
<dbReference type="EMBL" id="VLPL01000009">
    <property type="protein sequence ID" value="TSJ40064.1"/>
    <property type="molecule type" value="Genomic_DNA"/>
</dbReference>
<evidence type="ECO:0000259" key="4">
    <source>
        <dbReference type="SMART" id="SM00479"/>
    </source>
</evidence>
<dbReference type="GO" id="GO:0008408">
    <property type="term" value="F:3'-5' exonuclease activity"/>
    <property type="evidence" value="ECO:0007669"/>
    <property type="project" value="TreeGrafter"/>
</dbReference>
<comment type="caution">
    <text evidence="5">The sequence shown here is derived from an EMBL/GenBank/DDBJ whole genome shotgun (WGS) entry which is preliminary data.</text>
</comment>
<evidence type="ECO:0000256" key="3">
    <source>
        <dbReference type="SAM" id="Coils"/>
    </source>
</evidence>
<dbReference type="InterPro" id="IPR036397">
    <property type="entry name" value="RNaseH_sf"/>
</dbReference>
<evidence type="ECO:0000313" key="5">
    <source>
        <dbReference type="EMBL" id="TSJ40064.1"/>
    </source>
</evidence>